<feature type="transmembrane region" description="Helical" evidence="1">
    <location>
        <begin position="131"/>
        <end position="156"/>
    </location>
</feature>
<proteinExistence type="predicted"/>
<name>A0A2W2BG25_9ACTN</name>
<keyword evidence="1" id="KW-0472">Membrane</keyword>
<accession>A0A2W2BG25</accession>
<protein>
    <submittedName>
        <fullName evidence="2">Uncharacterized protein</fullName>
    </submittedName>
</protein>
<feature type="transmembrane region" description="Helical" evidence="1">
    <location>
        <begin position="100"/>
        <end position="125"/>
    </location>
</feature>
<feature type="transmembrane region" description="Helical" evidence="1">
    <location>
        <begin position="12"/>
        <end position="30"/>
    </location>
</feature>
<keyword evidence="1" id="KW-0812">Transmembrane</keyword>
<organism evidence="2 3">
    <name type="scientific">Jiangella anatolica</name>
    <dbReference type="NCBI Taxonomy" id="2670374"/>
    <lineage>
        <taxon>Bacteria</taxon>
        <taxon>Bacillati</taxon>
        <taxon>Actinomycetota</taxon>
        <taxon>Actinomycetes</taxon>
        <taxon>Jiangellales</taxon>
        <taxon>Jiangellaceae</taxon>
        <taxon>Jiangella</taxon>
    </lineage>
</organism>
<sequence>MGVLTRYRTTTAAGVIAAFVLVLVFGSPPYGDWARDNANGTGALDWFLTLLTWPSWDFDADLAARDIFAIMLRAILVVVLTAVFLTLLTGPRLSRERSGAAQFLTGWSAYIFAGAVAGLLAAIFISDPTTLGAFQAAAGGATYGLFTGWIVGLATFRGPGRMT</sequence>
<dbReference type="RefSeq" id="WP_111253845.1">
    <property type="nucleotide sequence ID" value="NZ_POTW01000011.1"/>
</dbReference>
<reference evidence="2 3" key="1">
    <citation type="submission" date="2018-01" db="EMBL/GenBank/DDBJ databases">
        <title>Draft genome sequence of Jiangella sp. GTF31.</title>
        <authorList>
            <person name="Sahin N."/>
            <person name="Ay H."/>
            <person name="Saygin H."/>
        </authorList>
    </citation>
    <scope>NUCLEOTIDE SEQUENCE [LARGE SCALE GENOMIC DNA]</scope>
    <source>
        <strain evidence="2 3">GTF31</strain>
    </source>
</reference>
<comment type="caution">
    <text evidence="2">The sequence shown here is derived from an EMBL/GenBank/DDBJ whole genome shotgun (WGS) entry which is preliminary data.</text>
</comment>
<keyword evidence="3" id="KW-1185">Reference proteome</keyword>
<gene>
    <name evidence="2" type="ORF">C1I92_06415</name>
</gene>
<evidence type="ECO:0000313" key="3">
    <source>
        <dbReference type="Proteomes" id="UP000248764"/>
    </source>
</evidence>
<evidence type="ECO:0000256" key="1">
    <source>
        <dbReference type="SAM" id="Phobius"/>
    </source>
</evidence>
<dbReference type="Proteomes" id="UP000248764">
    <property type="component" value="Unassembled WGS sequence"/>
</dbReference>
<feature type="transmembrane region" description="Helical" evidence="1">
    <location>
        <begin position="67"/>
        <end position="88"/>
    </location>
</feature>
<keyword evidence="1" id="KW-1133">Transmembrane helix</keyword>
<dbReference type="EMBL" id="POTW01000011">
    <property type="protein sequence ID" value="PZF84932.1"/>
    <property type="molecule type" value="Genomic_DNA"/>
</dbReference>
<evidence type="ECO:0000313" key="2">
    <source>
        <dbReference type="EMBL" id="PZF84932.1"/>
    </source>
</evidence>
<dbReference type="AlphaFoldDB" id="A0A2W2BG25"/>